<dbReference type="Gene3D" id="2.30.30.440">
    <property type="entry name" value="Domain of unknown function DUF1918"/>
    <property type="match status" value="1"/>
</dbReference>
<evidence type="ECO:0000313" key="2">
    <source>
        <dbReference type="EMBL" id="CFE35695.1"/>
    </source>
</evidence>
<dbReference type="EMBL" id="LR027516">
    <property type="protein sequence ID" value="VCU50579.1"/>
    <property type="molecule type" value="Genomic_DNA"/>
</dbReference>
<evidence type="ECO:0000259" key="1">
    <source>
        <dbReference type="Pfam" id="PF08940"/>
    </source>
</evidence>
<dbReference type="Proteomes" id="UP000050139">
    <property type="component" value="Unassembled WGS sequence"/>
</dbReference>
<gene>
    <name evidence="16" type="ORF">A4S10_02411</name>
    <name evidence="18" type="ORF">DKC2_2424</name>
    <name evidence="17" type="ORF">DSJ38_21850</name>
    <name evidence="4" type="ORF">ERS007657_01724</name>
    <name evidence="9" type="ORF">ERS007661_01566</name>
    <name evidence="13" type="ORF">ERS007679_03110</name>
    <name evidence="2" type="ORF">ERS007681_00351</name>
    <name evidence="3" type="ORF">ERS007688_02419</name>
    <name evidence="12" type="ORF">ERS007703_02099</name>
    <name evidence="10" type="ORF">ERS007720_00045</name>
    <name evidence="14" type="ORF">ERS007739_04362</name>
    <name evidence="11" type="ORF">ERS007741_00353</name>
    <name evidence="5" type="ORF">ERS027646_00228</name>
    <name evidence="6" type="ORF">ERS027659_02076</name>
    <name evidence="7" type="ORF">ERS027661_02989</name>
    <name evidence="8" type="ORF">ERS094118_00105</name>
    <name evidence="15" type="ORF">J8J21_14215</name>
</gene>
<dbReference type="Proteomes" id="UP000046947">
    <property type="component" value="Unassembled WGS sequence"/>
</dbReference>
<proteinExistence type="predicted"/>
<dbReference type="Proteomes" id="UP000300237">
    <property type="component" value="Chromosome"/>
</dbReference>
<organism evidence="14 20">
    <name type="scientific">Mycobacterium tuberculosis</name>
    <dbReference type="NCBI Taxonomy" id="1773"/>
    <lineage>
        <taxon>Bacteria</taxon>
        <taxon>Bacillati</taxon>
        <taxon>Actinomycetota</taxon>
        <taxon>Actinomycetes</taxon>
        <taxon>Mycobacteriales</taxon>
        <taxon>Mycobacteriaceae</taxon>
        <taxon>Mycobacterium</taxon>
        <taxon>Mycobacterium tuberculosis complex</taxon>
    </lineage>
</organism>
<dbReference type="STRING" id="115862.BBG46_12060"/>
<evidence type="ECO:0000313" key="34">
    <source>
        <dbReference type="Proteomes" id="UP000300237"/>
    </source>
</evidence>
<evidence type="ECO:0000313" key="8">
    <source>
        <dbReference type="EMBL" id="CLV43331.1"/>
    </source>
</evidence>
<dbReference type="EMBL" id="CNFU01000710">
    <property type="protein sequence ID" value="CKS37326.1"/>
    <property type="molecule type" value="Genomic_DNA"/>
</dbReference>
<evidence type="ECO:0000313" key="17">
    <source>
        <dbReference type="EMBL" id="REQ47717.1"/>
    </source>
</evidence>
<dbReference type="Proteomes" id="UP000050164">
    <property type="component" value="Unassembled WGS sequence"/>
</dbReference>
<evidence type="ECO:0000313" key="25">
    <source>
        <dbReference type="Proteomes" id="UP000046947"/>
    </source>
</evidence>
<evidence type="ECO:0000313" key="3">
    <source>
        <dbReference type="EMBL" id="CFE55150.1"/>
    </source>
</evidence>
<reference evidence="17 33" key="5">
    <citation type="journal article" date="2017" name="N. Engl. J. Med.">
        <title>Transmission of Extensively Drug-Resistant Tuberculosis in South Africa.</title>
        <authorList>
            <person name="Shah N.S."/>
            <person name="Auld S.C."/>
            <person name="Brust J.C."/>
            <person name="Mathema B."/>
            <person name="Ismail N."/>
            <person name="Moodley P."/>
            <person name="Mlisana K."/>
            <person name="Allana S."/>
            <person name="Campbell A."/>
            <person name="Mthiyane T."/>
            <person name="Morris N."/>
            <person name="Mpangase P."/>
            <person name="van der Meulen H."/>
            <person name="Omar S.V."/>
            <person name="Brown T.S."/>
            <person name="Narechania A."/>
            <person name="Shaskina E."/>
            <person name="Kapwata T."/>
            <person name="Kreiswirth B."/>
            <person name="Gandhi N.R."/>
        </authorList>
    </citation>
    <scope>NUCLEOTIDE SEQUENCE [LARGE SCALE GENOMIC DNA]</scope>
    <source>
        <strain evidence="17 33">32301_S10</strain>
    </source>
</reference>
<dbReference type="Proteomes" id="UP000049023">
    <property type="component" value="Unassembled WGS sequence"/>
</dbReference>
<evidence type="ECO:0000313" key="30">
    <source>
        <dbReference type="Proteomes" id="UP000050139"/>
    </source>
</evidence>
<evidence type="ECO:0000313" key="14">
    <source>
        <dbReference type="EMBL" id="CPA09330.1"/>
    </source>
</evidence>
<dbReference type="Proteomes" id="UP000045842">
    <property type="component" value="Unassembled WGS sequence"/>
</dbReference>
<dbReference type="InterPro" id="IPR015035">
    <property type="entry name" value="DUF1918"/>
</dbReference>
<dbReference type="Proteomes" id="UP000044938">
    <property type="component" value="Unassembled WGS sequence"/>
</dbReference>
<evidence type="ECO:0000313" key="10">
    <source>
        <dbReference type="EMBL" id="COV36900.1"/>
    </source>
</evidence>
<dbReference type="EMBL" id="CNGE01000020">
    <property type="protein sequence ID" value="CKR62187.1"/>
    <property type="molecule type" value="Genomic_DNA"/>
</dbReference>
<evidence type="ECO:0000313" key="33">
    <source>
        <dbReference type="Proteomes" id="UP000256381"/>
    </source>
</evidence>
<reference evidence="18 34" key="8">
    <citation type="submission" date="2018-08" db="EMBL/GenBank/DDBJ databases">
        <authorList>
            <person name="Fokvardsen B D."/>
            <person name="Norman A."/>
        </authorList>
    </citation>
    <scope>NUCLEOTIDE SEQUENCE [LARGE SCALE GENOMIC DNA]</scope>
    <source>
        <strain evidence="18 34">DKC2</strain>
    </source>
</reference>
<dbReference type="EMBL" id="CSAE01000209">
    <property type="protein sequence ID" value="COV81139.1"/>
    <property type="molecule type" value="Genomic_DNA"/>
</dbReference>
<dbReference type="EMBL" id="CSAJ01000003">
    <property type="protein sequence ID" value="COV36900.1"/>
    <property type="molecule type" value="Genomic_DNA"/>
</dbReference>
<dbReference type="Proteomes" id="UP000039021">
    <property type="component" value="Unassembled WGS sequence"/>
</dbReference>
<dbReference type="EMBL" id="COPH01000001">
    <property type="protein sequence ID" value="CLV43331.1"/>
    <property type="molecule type" value="Genomic_DNA"/>
</dbReference>
<evidence type="ECO:0000313" key="31">
    <source>
        <dbReference type="Proteomes" id="UP000050164"/>
    </source>
</evidence>
<evidence type="ECO:0000313" key="7">
    <source>
        <dbReference type="EMBL" id="CKS37326.1"/>
    </source>
</evidence>
<evidence type="ECO:0000313" key="28">
    <source>
        <dbReference type="Proteomes" id="UP000048948"/>
    </source>
</evidence>
<reference evidence="16 32" key="4">
    <citation type="submission" date="2016-04" db="EMBL/GenBank/DDBJ databases">
        <authorList>
            <person name="Bigi M."/>
            <person name="Bigi F."/>
            <person name="Soria M.A."/>
        </authorList>
    </citation>
    <scope>NUCLEOTIDE SEQUENCE [LARGE SCALE GENOMIC DNA]</scope>
    <source>
        <strain evidence="16 32">6548</strain>
    </source>
</reference>
<dbReference type="OMA" id="RTVGHHD"/>
<evidence type="ECO:0000313" key="12">
    <source>
        <dbReference type="EMBL" id="COV81139.1"/>
    </source>
</evidence>
<evidence type="ECO:0000313" key="24">
    <source>
        <dbReference type="Proteomes" id="UP000046680"/>
    </source>
</evidence>
<dbReference type="Pfam" id="PF08940">
    <property type="entry name" value="DUF1918"/>
    <property type="match status" value="1"/>
</dbReference>
<evidence type="ECO:0000313" key="20">
    <source>
        <dbReference type="Proteomes" id="UP000039021"/>
    </source>
</evidence>
<dbReference type="EMBL" id="CSBK01002676">
    <property type="protein sequence ID" value="CPA09330.1"/>
    <property type="molecule type" value="Genomic_DNA"/>
</dbReference>
<reference evidence="12" key="2">
    <citation type="submission" date="2015-03" db="EMBL/GenBank/DDBJ databases">
        <authorList>
            <person name="Murphy D."/>
        </authorList>
    </citation>
    <scope>NUCLEOTIDE SEQUENCE [LARGE SCALE GENOMIC DNA]</scope>
    <source>
        <strain evidence="12">K00500041</strain>
    </source>
</reference>
<reference evidence="15 35" key="9">
    <citation type="submission" date="2021-03" db="EMBL/GenBank/DDBJ databases">
        <title>Whole Genome Sequencing of Mycobacterium tuberculosis clinical isolates from Arunachal Pradesh, India.</title>
        <authorList>
            <person name="Singh S."/>
            <person name="Mudliar S.R."/>
            <person name="Kulsum U."/>
            <person name="Rufai S.B."/>
            <person name="Singh P.K."/>
            <person name="Umpo M."/>
            <person name="Nyori M."/>
        </authorList>
    </citation>
    <scope>NUCLEOTIDE SEQUENCE [LARGE SCALE GENOMIC DNA]</scope>
    <source>
        <strain evidence="15 35">OMICS/BPL/0142/20/SP</strain>
    </source>
</reference>
<dbReference type="Proteomes" id="UP000046680">
    <property type="component" value="Unassembled WGS sequence"/>
</dbReference>
<protein>
    <submittedName>
        <fullName evidence="15">DUF1918 domain-containing protein</fullName>
    </submittedName>
    <submittedName>
        <fullName evidence="14">Protein of uncharacterized function (DUF1918)</fullName>
    </submittedName>
</protein>
<dbReference type="EMBL" id="CNFT01000454">
    <property type="protein sequence ID" value="CKR72632.1"/>
    <property type="molecule type" value="Genomic_DNA"/>
</dbReference>
<evidence type="ECO:0000313" key="26">
    <source>
        <dbReference type="Proteomes" id="UP000048289"/>
    </source>
</evidence>
<evidence type="ECO:0000313" key="16">
    <source>
        <dbReference type="EMBL" id="OMH60238.1"/>
    </source>
</evidence>
<reference evidence="19 20" key="3">
    <citation type="submission" date="2015-03" db="EMBL/GenBank/DDBJ databases">
        <authorList>
            <consortium name="Pathogen Informatics"/>
        </authorList>
    </citation>
    <scope>NUCLEOTIDE SEQUENCE [LARGE SCALE GENOMIC DNA]</scope>
    <source>
        <strain evidence="5 28">Bir 172</strain>
        <strain evidence="6 31">Bir 185</strain>
        <strain evidence="7 29">Bir 187</strain>
        <strain evidence="4 24">C09601061</strain>
        <strain evidence="9 21">D00501624</strain>
        <strain evidence="13 23">G09801536</strain>
        <strain evidence="2 26">G09901357</strain>
        <strain evidence="3 25">H09601792</strain>
        <strain evidence="19">K00500041</strain>
        <strain evidence="10 22">M09401471</strain>
        <strain evidence="20">N09902308</strain>
        <strain evidence="11 27">P00601463</strain>
    </source>
</reference>
<dbReference type="EMBL" id="CQQC01000450">
    <property type="protein sequence ID" value="CNV05165.1"/>
    <property type="molecule type" value="Genomic_DNA"/>
</dbReference>
<evidence type="ECO:0000313" key="29">
    <source>
        <dbReference type="Proteomes" id="UP000049023"/>
    </source>
</evidence>
<sequence>MHAKVGDYLVVKGTTTERHDQHAEIIEVRSADGSPPYVVRWLVNGHETTVYPGSDAVVVTATEHAEAEKRAAARAGHAAT</sequence>
<dbReference type="Proteomes" id="UP000048948">
    <property type="component" value="Unassembled WGS sequence"/>
</dbReference>
<dbReference type="SUPFAM" id="SSF50118">
    <property type="entry name" value="Cell growth inhibitor/plasmid maintenance toxic component"/>
    <property type="match status" value="1"/>
</dbReference>
<dbReference type="AlphaFoldDB" id="A0A045JNA0"/>
<evidence type="ECO:0000313" key="5">
    <source>
        <dbReference type="EMBL" id="CKR62187.1"/>
    </source>
</evidence>
<evidence type="ECO:0000313" key="6">
    <source>
        <dbReference type="EMBL" id="CKR72632.1"/>
    </source>
</evidence>
<dbReference type="PATRIC" id="fig|1773.206.peg.147"/>
<dbReference type="Proteomes" id="UP000048289">
    <property type="component" value="Unassembled WGS sequence"/>
</dbReference>
<evidence type="ECO:0000313" key="13">
    <source>
        <dbReference type="EMBL" id="COW09529.1"/>
    </source>
</evidence>
<evidence type="ECO:0000313" key="11">
    <source>
        <dbReference type="EMBL" id="COV64753.1"/>
    </source>
</evidence>
<evidence type="ECO:0000313" key="27">
    <source>
        <dbReference type="Proteomes" id="UP000048600"/>
    </source>
</evidence>
<evidence type="ECO:0000313" key="18">
    <source>
        <dbReference type="EMBL" id="VCU50579.1"/>
    </source>
</evidence>
<evidence type="ECO:0000313" key="35">
    <source>
        <dbReference type="Proteomes" id="UP000671119"/>
    </source>
</evidence>
<reference evidence="14 30" key="1">
    <citation type="submission" date="2015-03" db="EMBL/GenBank/DDBJ databases">
        <authorList>
            <consortium name="Pathogen Informatics"/>
            <person name="Murphy D."/>
        </authorList>
    </citation>
    <scope>NUCLEOTIDE SEQUENCE</scope>
    <source>
        <strain evidence="8 30">0268S</strain>
        <strain evidence="14">N09902308</strain>
    </source>
</reference>
<name>A0A045JNA0_MYCTX</name>
<dbReference type="SMR" id="A0A045JNA0"/>
<evidence type="ECO:0000313" key="9">
    <source>
        <dbReference type="EMBL" id="CNV05165.1"/>
    </source>
</evidence>
<dbReference type="EMBL" id="JAGIZI010000022">
    <property type="protein sequence ID" value="MBP0684252.1"/>
    <property type="molecule type" value="Genomic_DNA"/>
</dbReference>
<dbReference type="Proteomes" id="UP000671119">
    <property type="component" value="Unassembled WGS sequence"/>
</dbReference>
<reference evidence="17" key="7">
    <citation type="submission" date="2018-07" db="EMBL/GenBank/DDBJ databases">
        <authorList>
            <person name="Shah S."/>
            <person name="Brown T."/>
            <person name="Auld S."/>
            <person name="Bratton K."/>
            <person name="Narechania A."/>
            <person name="Mathema B."/>
            <person name="Gandhi N."/>
        </authorList>
    </citation>
    <scope>NUCLEOTIDE SEQUENCE</scope>
    <source>
        <strain evidence="17">32301_S10</strain>
    </source>
</reference>
<dbReference type="Proteomes" id="UP000189452">
    <property type="component" value="Chromosome"/>
</dbReference>
<accession>A0A045JNA0</accession>
<dbReference type="EMBL" id="CGCX01000572">
    <property type="protein sequence ID" value="CFR79173.1"/>
    <property type="molecule type" value="Genomic_DNA"/>
</dbReference>
<dbReference type="EMBL" id="CFOE01000023">
    <property type="protein sequence ID" value="CFE35695.1"/>
    <property type="molecule type" value="Genomic_DNA"/>
</dbReference>
<dbReference type="Proteomes" id="UP000256381">
    <property type="component" value="Unassembled WGS sequence"/>
</dbReference>
<evidence type="ECO:0000313" key="21">
    <source>
        <dbReference type="Proteomes" id="UP000039217"/>
    </source>
</evidence>
<evidence type="ECO:0000313" key="4">
    <source>
        <dbReference type="EMBL" id="CFR79173.1"/>
    </source>
</evidence>
<dbReference type="EMBL" id="CHKL01000020">
    <property type="protein sequence ID" value="COV64753.1"/>
    <property type="molecule type" value="Genomic_DNA"/>
</dbReference>
<dbReference type="Proteomes" id="UP000048600">
    <property type="component" value="Unassembled WGS sequence"/>
</dbReference>
<dbReference type="Proteomes" id="UP000039217">
    <property type="component" value="Unassembled WGS sequence"/>
</dbReference>
<dbReference type="Proteomes" id="UP000038802">
    <property type="component" value="Unassembled WGS sequence"/>
</dbReference>
<evidence type="ECO:0000313" key="22">
    <source>
        <dbReference type="Proteomes" id="UP000044938"/>
    </source>
</evidence>
<dbReference type="EMBL" id="QTBD01000235">
    <property type="protein sequence ID" value="REQ47717.1"/>
    <property type="molecule type" value="Genomic_DNA"/>
</dbReference>
<evidence type="ECO:0000313" key="23">
    <source>
        <dbReference type="Proteomes" id="UP000045842"/>
    </source>
</evidence>
<feature type="domain" description="DUF1918" evidence="1">
    <location>
        <begin position="1"/>
        <end position="58"/>
    </location>
</feature>
<evidence type="ECO:0000313" key="19">
    <source>
        <dbReference type="Proteomes" id="UP000038802"/>
    </source>
</evidence>
<reference evidence="16 32" key="6">
    <citation type="submission" date="2017-02" db="EMBL/GenBank/DDBJ databases">
        <title>Protein polymorphisms may explain contrasting epidemiological fitness of two variants of a multidrug-resistant Mycobacterium tuberculosis strain.</title>
        <authorList>
            <person name="Bigi M.M."/>
            <person name="Lopez B."/>
            <person name="Blanco F.C."/>
            <person name="Sasiain M.C."/>
            <person name="De La Barrera S."/>
            <person name="Ritacco V."/>
            <person name="Bigi F."/>
            <person name="Soria M.A."/>
        </authorList>
    </citation>
    <scope>NUCLEOTIDE SEQUENCE [LARGE SCALE GENOMIC DNA]</scope>
    <source>
        <strain evidence="16 32">6548</strain>
    </source>
</reference>
<dbReference type="RefSeq" id="WP_003411866.1">
    <property type="nucleotide sequence ID" value="NZ_AP017901.1"/>
</dbReference>
<evidence type="ECO:0000313" key="32">
    <source>
        <dbReference type="Proteomes" id="UP000189452"/>
    </source>
</evidence>
<evidence type="ECO:0000313" key="15">
    <source>
        <dbReference type="EMBL" id="MBP0684252.1"/>
    </source>
</evidence>
<dbReference type="EMBL" id="LWDQ01000001">
    <property type="protein sequence ID" value="OMH60238.1"/>
    <property type="molecule type" value="Genomic_DNA"/>
</dbReference>
<dbReference type="EMBL" id="CSAD01000513">
    <property type="protein sequence ID" value="COW09529.1"/>
    <property type="molecule type" value="Genomic_DNA"/>
</dbReference>
<dbReference type="EMBL" id="CFOH01000403">
    <property type="protein sequence ID" value="CFE55150.1"/>
    <property type="molecule type" value="Genomic_DNA"/>
</dbReference>